<protein>
    <submittedName>
        <fullName evidence="1">Uncharacterized protein</fullName>
    </submittedName>
</protein>
<dbReference type="Proteomes" id="UP001215398">
    <property type="component" value="Unassembled WGS sequence"/>
</dbReference>
<proteinExistence type="predicted"/>
<name>A0ABT5H8J8_9BACE</name>
<organism evidence="1 2">
    <name type="scientific">Bacteroides zhangwenhongii</name>
    <dbReference type="NCBI Taxonomy" id="2650157"/>
    <lineage>
        <taxon>Bacteria</taxon>
        <taxon>Pseudomonadati</taxon>
        <taxon>Bacteroidota</taxon>
        <taxon>Bacteroidia</taxon>
        <taxon>Bacteroidales</taxon>
        <taxon>Bacteroidaceae</taxon>
        <taxon>Bacteroides</taxon>
    </lineage>
</organism>
<dbReference type="RefSeq" id="WP_143866070.1">
    <property type="nucleotide sequence ID" value="NZ_CP059856.1"/>
</dbReference>
<gene>
    <name evidence="1" type="ORF">PQG98_11315</name>
</gene>
<accession>A0ABT5H8J8</accession>
<reference evidence="1 2" key="1">
    <citation type="submission" date="2023-01" db="EMBL/GenBank/DDBJ databases">
        <title>Exploring GABA producing Bacteroides strains toward improving mental health.</title>
        <authorList>
            <person name="Yousuf B."/>
            <person name="Bouhlel N.E."/>
            <person name="Mottawea W."/>
            <person name="Hammami R."/>
        </authorList>
    </citation>
    <scope>NUCLEOTIDE SEQUENCE [LARGE SCALE GENOMIC DNA]</scope>
    <source>
        <strain evidence="1 2">UO.H1054</strain>
    </source>
</reference>
<dbReference type="EMBL" id="JAQPYS010000060">
    <property type="protein sequence ID" value="MDC7136917.1"/>
    <property type="molecule type" value="Genomic_DNA"/>
</dbReference>
<keyword evidence="2" id="KW-1185">Reference proteome</keyword>
<comment type="caution">
    <text evidence="1">The sequence shown here is derived from an EMBL/GenBank/DDBJ whole genome shotgun (WGS) entry which is preliminary data.</text>
</comment>
<evidence type="ECO:0000313" key="1">
    <source>
        <dbReference type="EMBL" id="MDC7136917.1"/>
    </source>
</evidence>
<evidence type="ECO:0000313" key="2">
    <source>
        <dbReference type="Proteomes" id="UP001215398"/>
    </source>
</evidence>
<sequence>MRILGWILLILGILSFVGAASQGNSIIGPVFFGGLGAYLLSRANKKKQEEHDKDKWINGHNV</sequence>